<dbReference type="InParanoid" id="K4AKP9"/>
<feature type="region of interest" description="Disordered" evidence="5">
    <location>
        <begin position="461"/>
        <end position="483"/>
    </location>
</feature>
<accession>K4AKP9</accession>
<dbReference type="STRING" id="4555.K4AKP9"/>
<dbReference type="Proteomes" id="UP000004995">
    <property type="component" value="Unassembled WGS sequence"/>
</dbReference>
<evidence type="ECO:0000256" key="5">
    <source>
        <dbReference type="SAM" id="MobiDB-lite"/>
    </source>
</evidence>
<dbReference type="AlphaFoldDB" id="K4AKP9"/>
<evidence type="ECO:0000256" key="4">
    <source>
        <dbReference type="PROSITE-ProRule" id="PRU00325"/>
    </source>
</evidence>
<keyword evidence="8" id="KW-1185">Reference proteome</keyword>
<dbReference type="Pfam" id="PF10551">
    <property type="entry name" value="MULE"/>
    <property type="match status" value="1"/>
</dbReference>
<dbReference type="PANTHER" id="PTHR47718">
    <property type="entry name" value="OS01G0519700 PROTEIN"/>
    <property type="match status" value="1"/>
</dbReference>
<organism evidence="7 8">
    <name type="scientific">Setaria italica</name>
    <name type="common">Foxtail millet</name>
    <name type="synonym">Panicum italicum</name>
    <dbReference type="NCBI Taxonomy" id="4555"/>
    <lineage>
        <taxon>Eukaryota</taxon>
        <taxon>Viridiplantae</taxon>
        <taxon>Streptophyta</taxon>
        <taxon>Embryophyta</taxon>
        <taxon>Tracheophyta</taxon>
        <taxon>Spermatophyta</taxon>
        <taxon>Magnoliopsida</taxon>
        <taxon>Liliopsida</taxon>
        <taxon>Poales</taxon>
        <taxon>Poaceae</taxon>
        <taxon>PACMAD clade</taxon>
        <taxon>Panicoideae</taxon>
        <taxon>Panicodae</taxon>
        <taxon>Paniceae</taxon>
        <taxon>Cenchrinae</taxon>
        <taxon>Setaria</taxon>
    </lineage>
</organism>
<dbReference type="EnsemblPlants" id="KQK88298">
    <property type="protein sequence ID" value="KQK88298"/>
    <property type="gene ID" value="SETIT_039473mg"/>
</dbReference>
<reference evidence="7" key="2">
    <citation type="submission" date="2018-08" db="UniProtKB">
        <authorList>
            <consortium name="EnsemblPlants"/>
        </authorList>
    </citation>
    <scope>IDENTIFICATION</scope>
    <source>
        <strain evidence="7">Yugu1</strain>
    </source>
</reference>
<dbReference type="PANTHER" id="PTHR47718:SF13">
    <property type="entry name" value="OS09G0290500 PROTEIN"/>
    <property type="match status" value="1"/>
</dbReference>
<evidence type="ECO:0000256" key="1">
    <source>
        <dbReference type="ARBA" id="ARBA00022723"/>
    </source>
</evidence>
<dbReference type="EMBL" id="AGNK02005512">
    <property type="status" value="NOT_ANNOTATED_CDS"/>
    <property type="molecule type" value="Genomic_DNA"/>
</dbReference>
<protein>
    <recommendedName>
        <fullName evidence="6">SWIM-type domain-containing protein</fullName>
    </recommendedName>
</protein>
<evidence type="ECO:0000313" key="7">
    <source>
        <dbReference type="EnsemblPlants" id="KQK88298"/>
    </source>
</evidence>
<sequence length="483" mass="55658">RVSRSDRRLFVLRHDMARPQIDRAEADAVLQELRRREDEDDCENFHRYELDAEQRLKSLFWADADSRLDYYISHGDVVVFDTTFRTNEYGVPFVPFVGLSRHRTPVFFGCGVTSDESLDSYVWLLRAFAMSISQDRKPRSVITDGGDAVVGAVRIVFPESNHRICSWHVERAIDEHLHGSSTQDEFRSLMRDACSPEAFEERWYGFMARHGTAANHRWLEDMYGKRELWAAAFVHDKFFLGMASDQRTECLATCLHTGLHGGMSLPDLLAHADACTYALRLDVARLDVEADRSRVELTTGHRCLEEHAARRFTPANFYLLREEIMMIDGFEVVKTLARGHPIFGKKVYVVGFKQRWGVFFYVECSGDAVKCSCRKMEREGLPCRHIFCMLRHNNLSRIPDCCALRRMRRRGDTKAERLDEMKELGHQVFDLASEDAQEFQEIKEFLEGWLEHRRSGAVAVGDNNAADGDSVPPMTKKTKLIKD</sequence>
<evidence type="ECO:0000259" key="6">
    <source>
        <dbReference type="PROSITE" id="PS50966"/>
    </source>
</evidence>
<proteinExistence type="predicted"/>
<keyword evidence="1" id="KW-0479">Metal-binding</keyword>
<dbReference type="GO" id="GO:0008270">
    <property type="term" value="F:zinc ion binding"/>
    <property type="evidence" value="ECO:0007669"/>
    <property type="project" value="UniProtKB-KW"/>
</dbReference>
<dbReference type="Gramene" id="KQK88298">
    <property type="protein sequence ID" value="KQK88298"/>
    <property type="gene ID" value="SETIT_039473mg"/>
</dbReference>
<dbReference type="Pfam" id="PF04434">
    <property type="entry name" value="SWIM"/>
    <property type="match status" value="1"/>
</dbReference>
<evidence type="ECO:0000256" key="3">
    <source>
        <dbReference type="ARBA" id="ARBA00022833"/>
    </source>
</evidence>
<name>K4AKP9_SETIT</name>
<dbReference type="InterPro" id="IPR006564">
    <property type="entry name" value="Znf_PMZ"/>
</dbReference>
<dbReference type="SMART" id="SM00575">
    <property type="entry name" value="ZnF_PMZ"/>
    <property type="match status" value="1"/>
</dbReference>
<dbReference type="PROSITE" id="PS50966">
    <property type="entry name" value="ZF_SWIM"/>
    <property type="match status" value="1"/>
</dbReference>
<dbReference type="InterPro" id="IPR018289">
    <property type="entry name" value="MULE_transposase_dom"/>
</dbReference>
<dbReference type="eggNOG" id="ENOG502RYFA">
    <property type="taxonomic scope" value="Eukaryota"/>
</dbReference>
<keyword evidence="2 4" id="KW-0863">Zinc-finger</keyword>
<dbReference type="OMA" id="ERDGLPC"/>
<feature type="domain" description="SWIM-type" evidence="6">
    <location>
        <begin position="360"/>
        <end position="394"/>
    </location>
</feature>
<dbReference type="InterPro" id="IPR007527">
    <property type="entry name" value="Znf_SWIM"/>
</dbReference>
<evidence type="ECO:0000256" key="2">
    <source>
        <dbReference type="ARBA" id="ARBA00022771"/>
    </source>
</evidence>
<keyword evidence="3" id="KW-0862">Zinc</keyword>
<evidence type="ECO:0000313" key="8">
    <source>
        <dbReference type="Proteomes" id="UP000004995"/>
    </source>
</evidence>
<reference evidence="8" key="1">
    <citation type="journal article" date="2012" name="Nat. Biotechnol.">
        <title>Reference genome sequence of the model plant Setaria.</title>
        <authorList>
            <person name="Bennetzen J.L."/>
            <person name="Schmutz J."/>
            <person name="Wang H."/>
            <person name="Percifield R."/>
            <person name="Hawkins J."/>
            <person name="Pontaroli A.C."/>
            <person name="Estep M."/>
            <person name="Feng L."/>
            <person name="Vaughn J.N."/>
            <person name="Grimwood J."/>
            <person name="Jenkins J."/>
            <person name="Barry K."/>
            <person name="Lindquist E."/>
            <person name="Hellsten U."/>
            <person name="Deshpande S."/>
            <person name="Wang X."/>
            <person name="Wu X."/>
            <person name="Mitros T."/>
            <person name="Triplett J."/>
            <person name="Yang X."/>
            <person name="Ye C.Y."/>
            <person name="Mauro-Herrera M."/>
            <person name="Wang L."/>
            <person name="Li P."/>
            <person name="Sharma M."/>
            <person name="Sharma R."/>
            <person name="Ronald P.C."/>
            <person name="Panaud O."/>
            <person name="Kellogg E.A."/>
            <person name="Brutnell T.P."/>
            <person name="Doust A.N."/>
            <person name="Tuskan G.A."/>
            <person name="Rokhsar D."/>
            <person name="Devos K.M."/>
        </authorList>
    </citation>
    <scope>NUCLEOTIDE SEQUENCE [LARGE SCALE GENOMIC DNA]</scope>
    <source>
        <strain evidence="8">cv. Yugu1</strain>
    </source>
</reference>
<dbReference type="HOGENOM" id="CLU_008459_9_0_1"/>